<name>A0A317MWW3_9GAMM</name>
<keyword evidence="3" id="KW-1185">Reference proteome</keyword>
<gene>
    <name evidence="2" type="ORF">C7443_103284</name>
</gene>
<feature type="domain" description="Carrier" evidence="1">
    <location>
        <begin position="1"/>
        <end position="81"/>
    </location>
</feature>
<dbReference type="Proteomes" id="UP000246569">
    <property type="component" value="Unassembled WGS sequence"/>
</dbReference>
<evidence type="ECO:0000259" key="1">
    <source>
        <dbReference type="PROSITE" id="PS50075"/>
    </source>
</evidence>
<dbReference type="InterPro" id="IPR009081">
    <property type="entry name" value="PP-bd_ACP"/>
</dbReference>
<accession>A0A317MWW3</accession>
<dbReference type="SUPFAM" id="SSF47336">
    <property type="entry name" value="ACP-like"/>
    <property type="match status" value="1"/>
</dbReference>
<sequence length="82" mass="8672">MVSFDEVKTLIGEVLQLGERTAQLEPDTTLMGGIPEFDSMAVVGLIAAIEDRYGVVIDDDEISADTFASAGALHEFLAAKVG</sequence>
<reference evidence="2 3" key="1">
    <citation type="submission" date="2018-05" db="EMBL/GenBank/DDBJ databases">
        <title>Genomic Encyclopedia of Type Strains, Phase IV (KMG-IV): sequencing the most valuable type-strain genomes for metagenomic binning, comparative biology and taxonomic classification.</title>
        <authorList>
            <person name="Goeker M."/>
        </authorList>
    </citation>
    <scope>NUCLEOTIDE SEQUENCE [LARGE SCALE GENOMIC DNA]</scope>
    <source>
        <strain evidence="2 3">DSM 23606</strain>
    </source>
</reference>
<evidence type="ECO:0000313" key="2">
    <source>
        <dbReference type="EMBL" id="PWV63359.1"/>
    </source>
</evidence>
<comment type="caution">
    <text evidence="2">The sequence shown here is derived from an EMBL/GenBank/DDBJ whole genome shotgun (WGS) entry which is preliminary data.</text>
</comment>
<dbReference type="EMBL" id="QGTJ01000003">
    <property type="protein sequence ID" value="PWV63359.1"/>
    <property type="molecule type" value="Genomic_DNA"/>
</dbReference>
<dbReference type="AlphaFoldDB" id="A0A317MWW3"/>
<evidence type="ECO:0000313" key="3">
    <source>
        <dbReference type="Proteomes" id="UP000246569"/>
    </source>
</evidence>
<organism evidence="2 3">
    <name type="scientific">Plasticicumulans acidivorans</name>
    <dbReference type="NCBI Taxonomy" id="886464"/>
    <lineage>
        <taxon>Bacteria</taxon>
        <taxon>Pseudomonadati</taxon>
        <taxon>Pseudomonadota</taxon>
        <taxon>Gammaproteobacteria</taxon>
        <taxon>Candidatus Competibacteraceae</taxon>
        <taxon>Plasticicumulans</taxon>
    </lineage>
</organism>
<proteinExistence type="predicted"/>
<dbReference type="OrthoDB" id="8527261at2"/>
<dbReference type="RefSeq" id="WP_110017861.1">
    <property type="nucleotide sequence ID" value="NZ_QGTJ01000003.1"/>
</dbReference>
<dbReference type="InterPro" id="IPR036736">
    <property type="entry name" value="ACP-like_sf"/>
</dbReference>
<dbReference type="Gene3D" id="1.10.1200.10">
    <property type="entry name" value="ACP-like"/>
    <property type="match status" value="1"/>
</dbReference>
<dbReference type="Pfam" id="PF00550">
    <property type="entry name" value="PP-binding"/>
    <property type="match status" value="1"/>
</dbReference>
<dbReference type="PROSITE" id="PS50075">
    <property type="entry name" value="CARRIER"/>
    <property type="match status" value="1"/>
</dbReference>
<protein>
    <submittedName>
        <fullName evidence="2">Acyl carrier protein</fullName>
    </submittedName>
</protein>